<dbReference type="EMBL" id="KL662122">
    <property type="protein sequence ID" value="KFM25652.1"/>
    <property type="molecule type" value="Genomic_DNA"/>
</dbReference>
<protein>
    <submittedName>
        <fullName evidence="3">Ubiquitin-like protein</fullName>
    </submittedName>
</protein>
<dbReference type="PROSITE" id="PS50053">
    <property type="entry name" value="UBIQUITIN_2"/>
    <property type="match status" value="1"/>
</dbReference>
<reference evidence="3 5" key="1">
    <citation type="journal article" date="2014" name="BMC Genomics">
        <title>Oil accumulation mechanisms of the oleaginous microalga Chlorella protothecoides revealed through its genome, transcriptomes, and proteomes.</title>
        <authorList>
            <person name="Gao C."/>
            <person name="Wang Y."/>
            <person name="Shen Y."/>
            <person name="Yan D."/>
            <person name="He X."/>
            <person name="Dai J."/>
            <person name="Wu Q."/>
        </authorList>
    </citation>
    <scope>NUCLEOTIDE SEQUENCE [LARGE SCALE GENOMIC DNA]</scope>
    <source>
        <strain evidence="3 5">0710</strain>
    </source>
</reference>
<dbReference type="Proteomes" id="UP000279271">
    <property type="component" value="Unassembled WGS sequence"/>
</dbReference>
<dbReference type="EMBL" id="QOKY01000128">
    <property type="protein sequence ID" value="RMZ57375.1"/>
    <property type="molecule type" value="Genomic_DNA"/>
</dbReference>
<reference evidence="2" key="2">
    <citation type="submission" date="2015-08" db="EMBL/GenBank/DDBJ databases">
        <authorList>
            <person name="Babu N.S."/>
            <person name="Beckwith C.J."/>
            <person name="Beseler K.G."/>
            <person name="Brison A."/>
            <person name="Carone J.V."/>
            <person name="Caskin T.P."/>
            <person name="Diamond M."/>
            <person name="Durham M.E."/>
            <person name="Foxe J.M."/>
            <person name="Go M."/>
            <person name="Henderson B.A."/>
            <person name="Jones I.B."/>
            <person name="McGettigan J.A."/>
            <person name="Micheletti S.J."/>
            <person name="Nasrallah M.E."/>
            <person name="Ortiz D."/>
            <person name="Piller C.R."/>
            <person name="Privatt S.R."/>
            <person name="Schneider S.L."/>
            <person name="Sharp S."/>
            <person name="Smith T.C."/>
            <person name="Stanton J.D."/>
            <person name="Ullery H.E."/>
            <person name="Wilson R.J."/>
            <person name="Serrano M.G."/>
            <person name="Buck G."/>
            <person name="Lee V."/>
            <person name="Wang Y."/>
            <person name="Carvalho R."/>
            <person name="Voegtly L."/>
            <person name="Shi R."/>
            <person name="Duckworth R."/>
            <person name="Johnson A."/>
            <person name="Loviza R."/>
            <person name="Walstead R."/>
            <person name="Shah Z."/>
            <person name="Kiflezghi M."/>
            <person name="Wade K."/>
            <person name="Ball S.L."/>
            <person name="Bradley K.W."/>
            <person name="Asai D.J."/>
            <person name="Bowman C.A."/>
            <person name="Russell D.A."/>
            <person name="Pope W.H."/>
            <person name="Jacobs-Sera D."/>
            <person name="Hendrix R.W."/>
            <person name="Hatfull G.F."/>
        </authorList>
    </citation>
    <scope>NUCLEOTIDE SEQUENCE</scope>
</reference>
<evidence type="ECO:0000313" key="2">
    <source>
        <dbReference type="EMBL" id="JAT78540.1"/>
    </source>
</evidence>
<dbReference type="InterPro" id="IPR029071">
    <property type="entry name" value="Ubiquitin-like_domsf"/>
</dbReference>
<feature type="domain" description="Ubiquitin-like" evidence="1">
    <location>
        <begin position="1"/>
        <end position="75"/>
    </location>
</feature>
<dbReference type="Pfam" id="PF00240">
    <property type="entry name" value="ubiquitin"/>
    <property type="match status" value="1"/>
</dbReference>
<dbReference type="EMBL" id="GDKF01000082">
    <property type="protein sequence ID" value="JAT78540.1"/>
    <property type="molecule type" value="Transcribed_RNA"/>
</dbReference>
<dbReference type="InterPro" id="IPR000626">
    <property type="entry name" value="Ubiquitin-like_dom"/>
</dbReference>
<dbReference type="STRING" id="3075.A0A087SIU8"/>
<gene>
    <name evidence="4" type="ORF">APUTEX25_004209</name>
    <name evidence="3" type="ORF">F751_2494</name>
    <name evidence="2" type="ORF">g.100733</name>
</gene>
<proteinExistence type="predicted"/>
<evidence type="ECO:0000259" key="1">
    <source>
        <dbReference type="PROSITE" id="PS50053"/>
    </source>
</evidence>
<dbReference type="AlphaFoldDB" id="A0A087SIU8"/>
<dbReference type="Gene3D" id="3.10.20.90">
    <property type="entry name" value="Phosphatidylinositol 3-kinase Catalytic Subunit, Chain A, domain 1"/>
    <property type="match status" value="1"/>
</dbReference>
<evidence type="ECO:0000313" key="3">
    <source>
        <dbReference type="EMBL" id="KFM25652.1"/>
    </source>
</evidence>
<name>A0A087SIU8_AUXPR</name>
<dbReference type="SMART" id="SM00213">
    <property type="entry name" value="UBQ"/>
    <property type="match status" value="1"/>
</dbReference>
<evidence type="ECO:0000313" key="4">
    <source>
        <dbReference type="EMBL" id="RMZ57375.1"/>
    </source>
</evidence>
<evidence type="ECO:0000313" key="5">
    <source>
        <dbReference type="Proteomes" id="UP000028924"/>
    </source>
</evidence>
<reference evidence="4" key="4">
    <citation type="submission" date="2018-10" db="EMBL/GenBank/DDBJ databases">
        <authorList>
            <person name="Hovde B."/>
            <person name="Zhang X."/>
        </authorList>
    </citation>
    <scope>NUCLEOTIDE SEQUENCE [LARGE SCALE GENOMIC DNA]</scope>
    <source>
        <strain evidence="4">UTEX 25</strain>
    </source>
</reference>
<reference evidence="6" key="3">
    <citation type="journal article" date="2018" name="Algal Res.">
        <title>Characterization of plant carbon substrate utilization by Auxenochlorella protothecoides.</title>
        <authorList>
            <person name="Vogler B.W."/>
            <person name="Starkenburg S.R."/>
            <person name="Sudasinghe N."/>
            <person name="Schambach J.Y."/>
            <person name="Rollin J.A."/>
            <person name="Pattathil S."/>
            <person name="Barry A.N."/>
        </authorList>
    </citation>
    <scope>NUCLEOTIDE SEQUENCE [LARGE SCALE GENOMIC DNA]</scope>
    <source>
        <strain evidence="6">UTEX 25</strain>
    </source>
</reference>
<evidence type="ECO:0000313" key="6">
    <source>
        <dbReference type="Proteomes" id="UP000279271"/>
    </source>
</evidence>
<organism evidence="3 5">
    <name type="scientific">Auxenochlorella protothecoides</name>
    <name type="common">Green microalga</name>
    <name type="synonym">Chlorella protothecoides</name>
    <dbReference type="NCBI Taxonomy" id="3075"/>
    <lineage>
        <taxon>Eukaryota</taxon>
        <taxon>Viridiplantae</taxon>
        <taxon>Chlorophyta</taxon>
        <taxon>core chlorophytes</taxon>
        <taxon>Trebouxiophyceae</taxon>
        <taxon>Chlorellales</taxon>
        <taxon>Chlorellaceae</taxon>
        <taxon>Auxenochlorella</taxon>
    </lineage>
</organism>
<dbReference type="eggNOG" id="ENOG502SSNT">
    <property type="taxonomic scope" value="Eukaryota"/>
</dbReference>
<accession>A0A087SIU8</accession>
<dbReference type="KEGG" id="apro:F751_2494"/>
<keyword evidence="5" id="KW-1185">Reference proteome</keyword>
<reference evidence="4" key="5">
    <citation type="submission" date="2018-11" db="EMBL/GenBank/DDBJ databases">
        <title>Characterization of plant carbon substrate utilization by Auxenochlorella protothecoides.</title>
        <authorList>
            <person name="Vogler B.W."/>
            <person name="Starkenburg S.R."/>
            <person name="Sudasinghe N."/>
            <person name="Schambach J.Y."/>
            <person name="Rollin J.A."/>
            <person name="Pattathil S."/>
            <person name="Barry A.N."/>
        </authorList>
    </citation>
    <scope>NUCLEOTIDE SEQUENCE [LARGE SCALE GENOMIC DNA]</scope>
    <source>
        <strain evidence="4">UTEX 25</strain>
    </source>
</reference>
<dbReference type="GeneID" id="23613885"/>
<dbReference type="Proteomes" id="UP000028924">
    <property type="component" value="Unassembled WGS sequence"/>
</dbReference>
<dbReference type="RefSeq" id="XP_011398548.1">
    <property type="nucleotide sequence ID" value="XM_011400246.1"/>
</dbReference>
<dbReference type="SUPFAM" id="SSF54236">
    <property type="entry name" value="Ubiquitin-like"/>
    <property type="match status" value="1"/>
</dbReference>
<sequence>MQLLVRGDRTCVVEVGQGATVQTLLQAACDREGSVPAHAARLIHGGRALDADASLASYAIASGATLQLVSRLRGGAGGLTVHPRLQRERWSLYWKETMATTTDLLDDIALDLDPVTATPADVLTATAAAQGWAPVADLLALEGFEGPWERLLFQGRELEAGTPLTEQGVPAGAELTAVRLALVAEGWKIQADDDDLSSSSDDEAAFVQLHAHQRTGVRAQ</sequence>
<dbReference type="OrthoDB" id="565206at2759"/>